<dbReference type="AlphaFoldDB" id="V5HDE6"/>
<feature type="non-terminal residue" evidence="1">
    <location>
        <position position="1"/>
    </location>
</feature>
<sequence length="85" mass="10003">WPNFTIFDNVLGSLVEEEGKREYHALQTTTETSAPLLELERYGTLERVLRITAWIMRFFKNCREQSGQRKGPLTAEELGRAETWW</sequence>
<protein>
    <submittedName>
        <fullName evidence="1">Uncharacterized protein</fullName>
    </submittedName>
</protein>
<name>V5HDE6_IXORI</name>
<feature type="non-terminal residue" evidence="1">
    <location>
        <position position="85"/>
    </location>
</feature>
<proteinExistence type="evidence at transcript level"/>
<organism evidence="1">
    <name type="scientific">Ixodes ricinus</name>
    <name type="common">Common tick</name>
    <name type="synonym">Acarus ricinus</name>
    <dbReference type="NCBI Taxonomy" id="34613"/>
    <lineage>
        <taxon>Eukaryota</taxon>
        <taxon>Metazoa</taxon>
        <taxon>Ecdysozoa</taxon>
        <taxon>Arthropoda</taxon>
        <taxon>Chelicerata</taxon>
        <taxon>Arachnida</taxon>
        <taxon>Acari</taxon>
        <taxon>Parasitiformes</taxon>
        <taxon>Ixodida</taxon>
        <taxon>Ixodoidea</taxon>
        <taxon>Ixodidae</taxon>
        <taxon>Ixodinae</taxon>
        <taxon>Ixodes</taxon>
    </lineage>
</organism>
<accession>V5HDE6</accession>
<reference evidence="1" key="1">
    <citation type="journal article" date="2015" name="Sci. Rep.">
        <title>Tissue- and time-dependent transcription in Ixodes ricinus salivary glands and midguts when blood feeding on the vertebrate host.</title>
        <authorList>
            <person name="Kotsyfakis M."/>
            <person name="Schwarz A."/>
            <person name="Erhart J."/>
            <person name="Ribeiro J.M."/>
        </authorList>
    </citation>
    <scope>NUCLEOTIDE SEQUENCE</scope>
    <source>
        <tissue evidence="1">Salivary gland and midgut</tissue>
    </source>
</reference>
<dbReference type="EMBL" id="GANP01011306">
    <property type="protein sequence ID" value="JAB73162.1"/>
    <property type="molecule type" value="mRNA"/>
</dbReference>
<evidence type="ECO:0000313" key="1">
    <source>
        <dbReference type="EMBL" id="JAB73162.1"/>
    </source>
</evidence>